<dbReference type="PANTHER" id="PTHR44169">
    <property type="entry name" value="NADPH-DEPENDENT 1-ACYLDIHYDROXYACETONE PHOSPHATE REDUCTASE"/>
    <property type="match status" value="1"/>
</dbReference>
<gene>
    <name evidence="3" type="ORF">VSDG_05685</name>
</gene>
<reference evidence="3 4" key="1">
    <citation type="submission" date="2015-09" db="EMBL/GenBank/DDBJ databases">
        <title>Host preference determinants of Valsa canker pathogens revealed by comparative genomics.</title>
        <authorList>
            <person name="Yin Z."/>
            <person name="Huang L."/>
        </authorList>
    </citation>
    <scope>NUCLEOTIDE SEQUENCE [LARGE SCALE GENOMIC DNA]</scope>
    <source>
        <strain evidence="3 4">YSFL</strain>
    </source>
</reference>
<evidence type="ECO:0008006" key="5">
    <source>
        <dbReference type="Google" id="ProtNLM"/>
    </source>
</evidence>
<dbReference type="OrthoDB" id="2102561at2759"/>
<organism evidence="3 4">
    <name type="scientific">Cytospora chrysosperma</name>
    <name type="common">Cytospora canker fungus</name>
    <name type="synonym">Sphaeria chrysosperma</name>
    <dbReference type="NCBI Taxonomy" id="252740"/>
    <lineage>
        <taxon>Eukaryota</taxon>
        <taxon>Fungi</taxon>
        <taxon>Dikarya</taxon>
        <taxon>Ascomycota</taxon>
        <taxon>Pezizomycotina</taxon>
        <taxon>Sordariomycetes</taxon>
        <taxon>Sordariomycetidae</taxon>
        <taxon>Diaporthales</taxon>
        <taxon>Cytosporaceae</taxon>
        <taxon>Cytospora</taxon>
    </lineage>
</organism>
<dbReference type="SUPFAM" id="SSF51735">
    <property type="entry name" value="NAD(P)-binding Rossmann-fold domains"/>
    <property type="match status" value="1"/>
</dbReference>
<dbReference type="GO" id="GO:0019433">
    <property type="term" value="P:triglyceride catabolic process"/>
    <property type="evidence" value="ECO:0007669"/>
    <property type="project" value="TreeGrafter"/>
</dbReference>
<dbReference type="EMBL" id="LJZO01000029">
    <property type="protein sequence ID" value="ROV94220.1"/>
    <property type="molecule type" value="Genomic_DNA"/>
</dbReference>
<dbReference type="InterPro" id="IPR036291">
    <property type="entry name" value="NAD(P)-bd_dom_sf"/>
</dbReference>
<keyword evidence="2" id="KW-0560">Oxidoreductase</keyword>
<accession>A0A423VTD1</accession>
<comment type="caution">
    <text evidence="3">The sequence shown here is derived from an EMBL/GenBank/DDBJ whole genome shotgun (WGS) entry which is preliminary data.</text>
</comment>
<proteinExistence type="inferred from homology"/>
<dbReference type="Gene3D" id="3.40.50.720">
    <property type="entry name" value="NAD(P)-binding Rossmann-like Domain"/>
    <property type="match status" value="2"/>
</dbReference>
<sequence length="211" mass="22447">MSPTQTKSILITGCSAEGIGAAMALVLARRGHHVFATARDTTKVPDALSSLANVTVLPLDVVDTQGGFAKPNSNAALNTLSETLRLELAPFGVSVVTILPGIIDSKLHVNDTAGFDMPPSSRYSAIRDIIASCARGDFIPKDSLSAEKFAELVMDDVMGTNRGGLVSRGPYAVMLRCIGQWAPTWAKDYLLSQNQGIKELSQELAQDKKST</sequence>
<name>A0A423VTD1_CYTCH</name>
<comment type="similarity">
    <text evidence="1">Belongs to the short-chain dehydrogenases/reductases (SDR) family.</text>
</comment>
<dbReference type="GO" id="GO:0005783">
    <property type="term" value="C:endoplasmic reticulum"/>
    <property type="evidence" value="ECO:0007669"/>
    <property type="project" value="TreeGrafter"/>
</dbReference>
<evidence type="ECO:0000313" key="4">
    <source>
        <dbReference type="Proteomes" id="UP000284375"/>
    </source>
</evidence>
<dbReference type="GO" id="GO:0006654">
    <property type="term" value="P:phosphatidic acid biosynthetic process"/>
    <property type="evidence" value="ECO:0007669"/>
    <property type="project" value="TreeGrafter"/>
</dbReference>
<dbReference type="Proteomes" id="UP000284375">
    <property type="component" value="Unassembled WGS sequence"/>
</dbReference>
<evidence type="ECO:0000256" key="1">
    <source>
        <dbReference type="ARBA" id="ARBA00006484"/>
    </source>
</evidence>
<dbReference type="GO" id="GO:0004806">
    <property type="term" value="F:triacylglycerol lipase activity"/>
    <property type="evidence" value="ECO:0007669"/>
    <property type="project" value="TreeGrafter"/>
</dbReference>
<evidence type="ECO:0000313" key="3">
    <source>
        <dbReference type="EMBL" id="ROV94220.1"/>
    </source>
</evidence>
<dbReference type="STRING" id="252740.A0A423VTD1"/>
<protein>
    <recommendedName>
        <fullName evidence="5">NADPH-dependent 1-acyldihydroxyacetone phosphate reductase</fullName>
    </recommendedName>
</protein>
<dbReference type="GO" id="GO:0005811">
    <property type="term" value="C:lipid droplet"/>
    <property type="evidence" value="ECO:0007669"/>
    <property type="project" value="TreeGrafter"/>
</dbReference>
<dbReference type="GO" id="GO:0000140">
    <property type="term" value="F:acylglycerone-phosphate reductase (NADP+) activity"/>
    <property type="evidence" value="ECO:0007669"/>
    <property type="project" value="TreeGrafter"/>
</dbReference>
<evidence type="ECO:0000256" key="2">
    <source>
        <dbReference type="ARBA" id="ARBA00023002"/>
    </source>
</evidence>
<keyword evidence="4" id="KW-1185">Reference proteome</keyword>
<dbReference type="AlphaFoldDB" id="A0A423VTD1"/>
<dbReference type="PANTHER" id="PTHR44169:SF6">
    <property type="entry name" value="NADPH-DEPENDENT 1-ACYLDIHYDROXYACETONE PHOSPHATE REDUCTASE"/>
    <property type="match status" value="1"/>
</dbReference>